<name>A0A1F5J9I6_9BACT</name>
<keyword evidence="1" id="KW-1133">Transmembrane helix</keyword>
<dbReference type="Proteomes" id="UP000177042">
    <property type="component" value="Unassembled WGS sequence"/>
</dbReference>
<dbReference type="EMBL" id="MFCX01000029">
    <property type="protein sequence ID" value="OGE25285.1"/>
    <property type="molecule type" value="Genomic_DNA"/>
</dbReference>
<accession>A0A1F5J9I6</accession>
<feature type="transmembrane region" description="Helical" evidence="1">
    <location>
        <begin position="21"/>
        <end position="39"/>
    </location>
</feature>
<evidence type="ECO:0000313" key="2">
    <source>
        <dbReference type="EMBL" id="OGE25285.1"/>
    </source>
</evidence>
<protein>
    <submittedName>
        <fullName evidence="2">Uncharacterized protein</fullName>
    </submittedName>
</protein>
<feature type="transmembrane region" description="Helical" evidence="1">
    <location>
        <begin position="123"/>
        <end position="149"/>
    </location>
</feature>
<feature type="transmembrane region" description="Helical" evidence="1">
    <location>
        <begin position="59"/>
        <end position="83"/>
    </location>
</feature>
<evidence type="ECO:0000256" key="1">
    <source>
        <dbReference type="SAM" id="Phobius"/>
    </source>
</evidence>
<organism evidence="2 3">
    <name type="scientific">Candidatus Daviesbacteria bacterium RIFCSPHIGHO2_02_FULL_39_12</name>
    <dbReference type="NCBI Taxonomy" id="1797770"/>
    <lineage>
        <taxon>Bacteria</taxon>
        <taxon>Candidatus Daviesiibacteriota</taxon>
    </lineage>
</organism>
<comment type="caution">
    <text evidence="2">The sequence shown here is derived from an EMBL/GenBank/DDBJ whole genome shotgun (WGS) entry which is preliminary data.</text>
</comment>
<feature type="transmembrane region" description="Helical" evidence="1">
    <location>
        <begin position="95"/>
        <end position="117"/>
    </location>
</feature>
<keyword evidence="1" id="KW-0472">Membrane</keyword>
<evidence type="ECO:0000313" key="3">
    <source>
        <dbReference type="Proteomes" id="UP000177042"/>
    </source>
</evidence>
<keyword evidence="1" id="KW-0812">Transmembrane</keyword>
<feature type="transmembrane region" description="Helical" evidence="1">
    <location>
        <begin position="169"/>
        <end position="189"/>
    </location>
</feature>
<sequence length="476" mass="52254">MAANIRILQTALSRVFSKPNYLVITVAIAFNILFAYYLILIQRTTWDAFWQSNAAWYVWSQIILSIINALLAGMAASFLFYVIEKRLQGSELTSLNTLGSLFFSAAVTGCSVCSAFLLPALGIAASLAAFPFGGLEIKLFSALILLYALWQYSKSVLGLCGIPKKRKFLLNKLQPLALLALFIFTVYAIPRLPIKYRAKTQSNALAAASQLNKSKTNTADIFAQINPAQGYEINAKFGDLGPKMIEMGVIDLEKFKQVYQQSGKPLTAAQEEILKGGSDAKIKINQDNSYFLLNFFWAFGLANKNKILTEGDMVKYGKGQLGNYASTGGWSLAQSDAMDYYSKRALVPLTSEQEELVNKVAANIYRPCCGNSTAFPDCNHGMALLGVLELMAAGGASEQEMYEAAKYINAFWFPGNYYDIAVYFKNKEGKDYKDADAKLILSKDISSAQGVQTVKRWLIEQGIVEQPPKGGGGCGV</sequence>
<proteinExistence type="predicted"/>
<reference evidence="2 3" key="1">
    <citation type="journal article" date="2016" name="Nat. Commun.">
        <title>Thousands of microbial genomes shed light on interconnected biogeochemical processes in an aquifer system.</title>
        <authorList>
            <person name="Anantharaman K."/>
            <person name="Brown C.T."/>
            <person name="Hug L.A."/>
            <person name="Sharon I."/>
            <person name="Castelle C.J."/>
            <person name="Probst A.J."/>
            <person name="Thomas B.C."/>
            <person name="Singh A."/>
            <person name="Wilkins M.J."/>
            <person name="Karaoz U."/>
            <person name="Brodie E.L."/>
            <person name="Williams K.H."/>
            <person name="Hubbard S.S."/>
            <person name="Banfield J.F."/>
        </authorList>
    </citation>
    <scope>NUCLEOTIDE SEQUENCE [LARGE SCALE GENOMIC DNA]</scope>
</reference>
<dbReference type="AlphaFoldDB" id="A0A1F5J9I6"/>
<gene>
    <name evidence="2" type="ORF">A3C26_04035</name>
</gene>